<organism evidence="7 8">
    <name type="scientific">Brockia lithotrophica</name>
    <dbReference type="NCBI Taxonomy" id="933949"/>
    <lineage>
        <taxon>Bacteria</taxon>
        <taxon>Bacillati</taxon>
        <taxon>Bacillota</taxon>
        <taxon>Bacilli</taxon>
        <taxon>Bacillales</taxon>
        <taxon>Bacillales Family X. Incertae Sedis</taxon>
        <taxon>Brockia</taxon>
    </lineage>
</organism>
<dbReference type="PROSITE" id="PS50932">
    <property type="entry name" value="HTH_LACI_2"/>
    <property type="match status" value="1"/>
</dbReference>
<evidence type="ECO:0000256" key="2">
    <source>
        <dbReference type="ARBA" id="ARBA00023125"/>
    </source>
</evidence>
<dbReference type="InterPro" id="IPR028082">
    <property type="entry name" value="Peripla_BP_I"/>
</dbReference>
<comment type="caution">
    <text evidence="7">The sequence shown here is derived from an EMBL/GenBank/DDBJ whole genome shotgun (WGS) entry which is preliminary data.</text>
</comment>
<dbReference type="Gene3D" id="1.10.260.40">
    <property type="entry name" value="lambda repressor-like DNA-binding domains"/>
    <property type="match status" value="1"/>
</dbReference>
<feature type="domain" description="HTH lacI-type" evidence="5">
    <location>
        <begin position="36"/>
        <end position="90"/>
    </location>
</feature>
<keyword evidence="1" id="KW-0805">Transcription regulation</keyword>
<dbReference type="SUPFAM" id="SSF53822">
    <property type="entry name" value="Periplasmic binding protein-like I"/>
    <property type="match status" value="1"/>
</dbReference>
<dbReference type="SMART" id="SM00354">
    <property type="entry name" value="HTH_LACI"/>
    <property type="match status" value="1"/>
</dbReference>
<dbReference type="InterPro" id="IPR046335">
    <property type="entry name" value="LacI/GalR-like_sensor"/>
</dbReference>
<evidence type="ECO:0000313" key="8">
    <source>
        <dbReference type="Proteomes" id="UP000244016"/>
    </source>
</evidence>
<dbReference type="InterPro" id="IPR000843">
    <property type="entry name" value="HTH_LacI"/>
</dbReference>
<dbReference type="SUPFAM" id="SSF47413">
    <property type="entry name" value="lambda repressor-like DNA-binding domains"/>
    <property type="match status" value="1"/>
</dbReference>
<evidence type="ECO:0000259" key="5">
    <source>
        <dbReference type="PROSITE" id="PS50932"/>
    </source>
</evidence>
<evidence type="ECO:0000313" key="7">
    <source>
        <dbReference type="EMBL" id="PTQ51281.1"/>
    </source>
</evidence>
<evidence type="ECO:0000256" key="3">
    <source>
        <dbReference type="ARBA" id="ARBA00023163"/>
    </source>
</evidence>
<proteinExistence type="predicted"/>
<dbReference type="Gene3D" id="3.40.50.2300">
    <property type="match status" value="2"/>
</dbReference>
<sequence>MDEKGRESASPSAGFPDEGKGRVGNRFPSEGGPSSATIRDVAELAGVSVASVSRYLNKKGYVGQETAARIEAAIRALKFEPNVVARNLARGRSGTIAILVSDLENPFFTLLLKAVTEEAAREGYGVLVWTCGQKAGQTLTDLARRRLVDALIVAAHGISQNELHVLGKRGIPMVMLDRAPAFSKSVALRVRDRQGARDAVRHLWEQGYRTIAHVAGPLGYVPARERLGGYVEGLLEVGAQHDPIFVESDFTFRGGVTAARRLFTEHPEVDAVFAANDLMALGILKFTAHLGRKVPEEVGVVGYDGIPIAEMVEPELSTVAQPIEQLGRKAVTVALSLLEDPGREFRDMWFDVTLVARSSSRRPGRA</sequence>
<dbReference type="Pfam" id="PF00356">
    <property type="entry name" value="LacI"/>
    <property type="match status" value="1"/>
</dbReference>
<evidence type="ECO:0000259" key="6">
    <source>
        <dbReference type="PROSITE" id="PS50943"/>
    </source>
</evidence>
<accession>A0A2T5G511</accession>
<dbReference type="Proteomes" id="UP000244016">
    <property type="component" value="Unassembled WGS sequence"/>
</dbReference>
<evidence type="ECO:0000256" key="4">
    <source>
        <dbReference type="SAM" id="MobiDB-lite"/>
    </source>
</evidence>
<dbReference type="PANTHER" id="PTHR30146:SF109">
    <property type="entry name" value="HTH-TYPE TRANSCRIPTIONAL REGULATOR GALS"/>
    <property type="match status" value="1"/>
</dbReference>
<evidence type="ECO:0000256" key="1">
    <source>
        <dbReference type="ARBA" id="ARBA00023015"/>
    </source>
</evidence>
<reference evidence="7 8" key="1">
    <citation type="submission" date="2017-08" db="EMBL/GenBank/DDBJ databases">
        <title>Burning lignite coal seam in the remote Altai Mountains harbors a hydrogen-driven thermophilic microbial community.</title>
        <authorList>
            <person name="Kadnikov V.V."/>
            <person name="Mardanov A.V."/>
            <person name="Ivasenko D."/>
            <person name="Beletsky A.V."/>
            <person name="Karnachuk O.V."/>
            <person name="Ravin N.V."/>
        </authorList>
    </citation>
    <scope>NUCLEOTIDE SEQUENCE [LARGE SCALE GENOMIC DNA]</scope>
    <source>
        <strain evidence="7">AL31</strain>
    </source>
</reference>
<feature type="domain" description="HTH cro/C1-type" evidence="6">
    <location>
        <begin position="37"/>
        <end position="84"/>
    </location>
</feature>
<dbReference type="GO" id="GO:0000976">
    <property type="term" value="F:transcription cis-regulatory region binding"/>
    <property type="evidence" value="ECO:0007669"/>
    <property type="project" value="TreeGrafter"/>
</dbReference>
<dbReference type="PRINTS" id="PR00036">
    <property type="entry name" value="HTHLACI"/>
</dbReference>
<gene>
    <name evidence="7" type="ORF">BLITH_0107</name>
</gene>
<dbReference type="AlphaFoldDB" id="A0A2T5G511"/>
<dbReference type="PROSITE" id="PS00356">
    <property type="entry name" value="HTH_LACI_1"/>
    <property type="match status" value="1"/>
</dbReference>
<keyword evidence="3" id="KW-0804">Transcription</keyword>
<keyword evidence="2" id="KW-0238">DNA-binding</keyword>
<protein>
    <submittedName>
        <fullName evidence="7">Ribose operon repressor</fullName>
    </submittedName>
</protein>
<dbReference type="InterPro" id="IPR001387">
    <property type="entry name" value="Cro/C1-type_HTH"/>
</dbReference>
<dbReference type="PANTHER" id="PTHR30146">
    <property type="entry name" value="LACI-RELATED TRANSCRIPTIONAL REPRESSOR"/>
    <property type="match status" value="1"/>
</dbReference>
<dbReference type="EMBL" id="PEBW01000006">
    <property type="protein sequence ID" value="PTQ51281.1"/>
    <property type="molecule type" value="Genomic_DNA"/>
</dbReference>
<dbReference type="CDD" id="cd01392">
    <property type="entry name" value="HTH_LacI"/>
    <property type="match status" value="1"/>
</dbReference>
<dbReference type="Pfam" id="PF13377">
    <property type="entry name" value="Peripla_BP_3"/>
    <property type="match status" value="1"/>
</dbReference>
<dbReference type="PROSITE" id="PS50943">
    <property type="entry name" value="HTH_CROC1"/>
    <property type="match status" value="1"/>
</dbReference>
<dbReference type="InterPro" id="IPR010982">
    <property type="entry name" value="Lambda_DNA-bd_dom_sf"/>
</dbReference>
<dbReference type="GO" id="GO:0003700">
    <property type="term" value="F:DNA-binding transcription factor activity"/>
    <property type="evidence" value="ECO:0007669"/>
    <property type="project" value="TreeGrafter"/>
</dbReference>
<feature type="region of interest" description="Disordered" evidence="4">
    <location>
        <begin position="1"/>
        <end position="35"/>
    </location>
</feature>
<name>A0A2T5G511_9BACL</name>
<dbReference type="CDD" id="cd06267">
    <property type="entry name" value="PBP1_LacI_sugar_binding-like"/>
    <property type="match status" value="1"/>
</dbReference>